<dbReference type="GO" id="GO:0060003">
    <property type="term" value="P:copper ion export"/>
    <property type="evidence" value="ECO:0007669"/>
    <property type="project" value="TreeGrafter"/>
</dbReference>
<protein>
    <submittedName>
        <fullName evidence="5">Cobalt-zinc-cadmium efflux system membrane fusion protein</fullName>
    </submittedName>
</protein>
<sequence>MNTLIHSIRPLHFALRILSLAHRPLPFASRILHFTLRPLPLALCLTTALSSCNKTETAQTEEAAPEKAPTELKLTAEQEKNFGISLGSPETRTVFDAIVLNGVVESSPQQSASVSFPLTGIVRSIGALSGNSVGKGSTLATIESLELIQLQEDYWKTAGQLQFAEQERQRQTTLSQEEVGAKRKLQQAESEMRVLEATKQGIEAKLQVVGIDPKSLKTNQIVRTIALRSPIGGVVKSVQTTLGKSINGGESLFEIINQTGARLVLKVFEKDVARIKVGQKVTFDNGTATISSLGTTFDPNSRTVDAYATLSATRLLAGQYVNGKVVSSPRQAETLPETAIVRTGETAHVFVKTPQGIYRPIDVKTGASQDGFVEVIFNQKPTLPIVITGAQTLQAELTKGEGEEE</sequence>
<dbReference type="InterPro" id="IPR051909">
    <property type="entry name" value="MFP_Cation_Efflux"/>
</dbReference>
<dbReference type="Gene3D" id="2.40.50.100">
    <property type="match status" value="1"/>
</dbReference>
<dbReference type="RefSeq" id="WP_183977786.1">
    <property type="nucleotide sequence ID" value="NZ_JACIBY010000012.1"/>
</dbReference>
<evidence type="ECO:0000256" key="1">
    <source>
        <dbReference type="ARBA" id="ARBA00009477"/>
    </source>
</evidence>
<proteinExistence type="inferred from homology"/>
<comment type="similarity">
    <text evidence="1">Belongs to the membrane fusion protein (MFP) (TC 8.A.1) family.</text>
</comment>
<dbReference type="GO" id="GO:0022857">
    <property type="term" value="F:transmembrane transporter activity"/>
    <property type="evidence" value="ECO:0007669"/>
    <property type="project" value="InterPro"/>
</dbReference>
<dbReference type="InterPro" id="IPR006143">
    <property type="entry name" value="RND_pump_MFP"/>
</dbReference>
<keyword evidence="6" id="KW-1185">Reference proteome</keyword>
<dbReference type="GO" id="GO:0015679">
    <property type="term" value="P:plasma membrane copper ion transport"/>
    <property type="evidence" value="ECO:0007669"/>
    <property type="project" value="TreeGrafter"/>
</dbReference>
<evidence type="ECO:0000313" key="5">
    <source>
        <dbReference type="EMBL" id="MBB3840657.1"/>
    </source>
</evidence>
<organism evidence="5 6">
    <name type="scientific">Runella defluvii</name>
    <dbReference type="NCBI Taxonomy" id="370973"/>
    <lineage>
        <taxon>Bacteria</taxon>
        <taxon>Pseudomonadati</taxon>
        <taxon>Bacteroidota</taxon>
        <taxon>Cytophagia</taxon>
        <taxon>Cytophagales</taxon>
        <taxon>Spirosomataceae</taxon>
        <taxon>Runella</taxon>
    </lineage>
</organism>
<dbReference type="Gene3D" id="2.40.420.20">
    <property type="match status" value="1"/>
</dbReference>
<dbReference type="AlphaFoldDB" id="A0A7W5ZSC5"/>
<reference evidence="5 6" key="1">
    <citation type="submission" date="2020-08" db="EMBL/GenBank/DDBJ databases">
        <title>Genomic Encyclopedia of Type Strains, Phase IV (KMG-IV): sequencing the most valuable type-strain genomes for metagenomic binning, comparative biology and taxonomic classification.</title>
        <authorList>
            <person name="Goeker M."/>
        </authorList>
    </citation>
    <scope>NUCLEOTIDE SEQUENCE [LARGE SCALE GENOMIC DNA]</scope>
    <source>
        <strain evidence="5 6">DSM 17976</strain>
    </source>
</reference>
<dbReference type="PANTHER" id="PTHR30097:SF4">
    <property type="entry name" value="SLR6042 PROTEIN"/>
    <property type="match status" value="1"/>
</dbReference>
<comment type="caution">
    <text evidence="5">The sequence shown here is derived from an EMBL/GenBank/DDBJ whole genome shotgun (WGS) entry which is preliminary data.</text>
</comment>
<dbReference type="PANTHER" id="PTHR30097">
    <property type="entry name" value="CATION EFFLUX SYSTEM PROTEIN CUSB"/>
    <property type="match status" value="1"/>
</dbReference>
<dbReference type="GO" id="GO:0030313">
    <property type="term" value="C:cell envelope"/>
    <property type="evidence" value="ECO:0007669"/>
    <property type="project" value="TreeGrafter"/>
</dbReference>
<evidence type="ECO:0000256" key="2">
    <source>
        <dbReference type="ARBA" id="ARBA00022448"/>
    </source>
</evidence>
<feature type="coiled-coil region" evidence="3">
    <location>
        <begin position="178"/>
        <end position="205"/>
    </location>
</feature>
<dbReference type="SUPFAM" id="SSF111369">
    <property type="entry name" value="HlyD-like secretion proteins"/>
    <property type="match status" value="1"/>
</dbReference>
<dbReference type="Pfam" id="PF25973">
    <property type="entry name" value="BSH_CzcB"/>
    <property type="match status" value="1"/>
</dbReference>
<dbReference type="EMBL" id="JACIBY010000012">
    <property type="protein sequence ID" value="MBB3840657.1"/>
    <property type="molecule type" value="Genomic_DNA"/>
</dbReference>
<evidence type="ECO:0000313" key="6">
    <source>
        <dbReference type="Proteomes" id="UP000541352"/>
    </source>
</evidence>
<dbReference type="GO" id="GO:0016020">
    <property type="term" value="C:membrane"/>
    <property type="evidence" value="ECO:0007669"/>
    <property type="project" value="InterPro"/>
</dbReference>
<keyword evidence="3" id="KW-0175">Coiled coil</keyword>
<dbReference type="NCBIfam" id="TIGR01730">
    <property type="entry name" value="RND_mfp"/>
    <property type="match status" value="1"/>
</dbReference>
<gene>
    <name evidence="5" type="ORF">FHS57_004677</name>
</gene>
<evidence type="ECO:0000256" key="3">
    <source>
        <dbReference type="SAM" id="Coils"/>
    </source>
</evidence>
<keyword evidence="2" id="KW-0813">Transport</keyword>
<accession>A0A7W5ZSC5</accession>
<evidence type="ECO:0000259" key="4">
    <source>
        <dbReference type="Pfam" id="PF25973"/>
    </source>
</evidence>
<feature type="domain" description="CzcB-like barrel-sandwich hybrid" evidence="4">
    <location>
        <begin position="111"/>
        <end position="255"/>
    </location>
</feature>
<dbReference type="Gene3D" id="1.10.287.470">
    <property type="entry name" value="Helix hairpin bin"/>
    <property type="match status" value="1"/>
</dbReference>
<name>A0A7W5ZSC5_9BACT</name>
<dbReference type="InterPro" id="IPR058647">
    <property type="entry name" value="BSH_CzcB-like"/>
</dbReference>
<dbReference type="Proteomes" id="UP000541352">
    <property type="component" value="Unassembled WGS sequence"/>
</dbReference>